<dbReference type="AlphaFoldDB" id="A0ABD3G0A0"/>
<dbReference type="Proteomes" id="UP001632037">
    <property type="component" value="Unassembled WGS sequence"/>
</dbReference>
<reference evidence="1 2" key="1">
    <citation type="submission" date="2024-09" db="EMBL/GenBank/DDBJ databases">
        <title>Genome sequencing and assembly of Phytophthora oleae, isolate VK10A, causative agent of rot of olive drupes.</title>
        <authorList>
            <person name="Conti Taguali S."/>
            <person name="Riolo M."/>
            <person name="La Spada F."/>
            <person name="Cacciola S.O."/>
            <person name="Dionisio G."/>
        </authorList>
    </citation>
    <scope>NUCLEOTIDE SEQUENCE [LARGE SCALE GENOMIC DNA]</scope>
    <source>
        <strain evidence="1 2">VK10A</strain>
    </source>
</reference>
<accession>A0ABD3G0A0</accession>
<protein>
    <recommendedName>
        <fullName evidence="3">TKL protein kinase</fullName>
    </recommendedName>
</protein>
<dbReference type="SUPFAM" id="SSF52058">
    <property type="entry name" value="L domain-like"/>
    <property type="match status" value="1"/>
</dbReference>
<sequence>MVKPNGACPEIFTNMNASCTCLDGVDDTVWEFRIRLEANENSTTAYSTSQSTSDTLEINAIQTLYVPETLQKLSIVGTSDSPLPIEFVPEYRNQAGHELPIARSLHLTSNLSTIEIAGIDMFTIVTDVSSFMPSSATSVTLRNCNITSFGFEFTAGMNNLTQLDLSGNNMASAYAGTGNSFSPIGAP</sequence>
<evidence type="ECO:0000313" key="2">
    <source>
        <dbReference type="Proteomes" id="UP001632037"/>
    </source>
</evidence>
<proteinExistence type="predicted"/>
<evidence type="ECO:0008006" key="3">
    <source>
        <dbReference type="Google" id="ProtNLM"/>
    </source>
</evidence>
<gene>
    <name evidence="1" type="ORF">V7S43_003301</name>
</gene>
<organism evidence="1 2">
    <name type="scientific">Phytophthora oleae</name>
    <dbReference type="NCBI Taxonomy" id="2107226"/>
    <lineage>
        <taxon>Eukaryota</taxon>
        <taxon>Sar</taxon>
        <taxon>Stramenopiles</taxon>
        <taxon>Oomycota</taxon>
        <taxon>Peronosporomycetes</taxon>
        <taxon>Peronosporales</taxon>
        <taxon>Peronosporaceae</taxon>
        <taxon>Phytophthora</taxon>
    </lineage>
</organism>
<dbReference type="EMBL" id="JBIMZQ010000005">
    <property type="protein sequence ID" value="KAL3671375.1"/>
    <property type="molecule type" value="Genomic_DNA"/>
</dbReference>
<dbReference type="Gene3D" id="3.80.10.10">
    <property type="entry name" value="Ribonuclease Inhibitor"/>
    <property type="match status" value="1"/>
</dbReference>
<evidence type="ECO:0000313" key="1">
    <source>
        <dbReference type="EMBL" id="KAL3671375.1"/>
    </source>
</evidence>
<comment type="caution">
    <text evidence="1">The sequence shown here is derived from an EMBL/GenBank/DDBJ whole genome shotgun (WGS) entry which is preliminary data.</text>
</comment>
<name>A0ABD3G0A0_9STRA</name>
<dbReference type="InterPro" id="IPR032675">
    <property type="entry name" value="LRR_dom_sf"/>
</dbReference>
<keyword evidence="2" id="KW-1185">Reference proteome</keyword>